<keyword evidence="2" id="KW-0433">Leucine-rich repeat</keyword>
<dbReference type="InterPro" id="IPR003591">
    <property type="entry name" value="Leu-rich_rpt_typical-subtyp"/>
</dbReference>
<dbReference type="GO" id="GO:0007165">
    <property type="term" value="P:signal transduction"/>
    <property type="evidence" value="ECO:0007669"/>
    <property type="project" value="TreeGrafter"/>
</dbReference>
<dbReference type="Gene3D" id="3.80.10.10">
    <property type="entry name" value="Ribonuclease Inhibitor"/>
    <property type="match status" value="1"/>
</dbReference>
<dbReference type="Proteomes" id="UP000827092">
    <property type="component" value="Unassembled WGS sequence"/>
</dbReference>
<gene>
    <name evidence="9" type="ORF">JTE90_021870</name>
</gene>
<evidence type="ECO:0000256" key="7">
    <source>
        <dbReference type="ARBA" id="ARBA00023136"/>
    </source>
</evidence>
<keyword evidence="7" id="KW-0472">Membrane</keyword>
<dbReference type="GO" id="GO:0038023">
    <property type="term" value="F:signaling receptor activity"/>
    <property type="evidence" value="ECO:0007669"/>
    <property type="project" value="TreeGrafter"/>
</dbReference>
<dbReference type="EMBL" id="JAFNEN010000217">
    <property type="protein sequence ID" value="KAG8189367.1"/>
    <property type="molecule type" value="Genomic_DNA"/>
</dbReference>
<evidence type="ECO:0000256" key="6">
    <source>
        <dbReference type="ARBA" id="ARBA00022989"/>
    </source>
</evidence>
<name>A0AAV6UYQ9_9ARAC</name>
<evidence type="ECO:0000256" key="5">
    <source>
        <dbReference type="ARBA" id="ARBA00022737"/>
    </source>
</evidence>
<keyword evidence="6" id="KW-1133">Transmembrane helix</keyword>
<evidence type="ECO:0000313" key="10">
    <source>
        <dbReference type="Proteomes" id="UP000827092"/>
    </source>
</evidence>
<evidence type="ECO:0000256" key="8">
    <source>
        <dbReference type="ARBA" id="ARBA00023180"/>
    </source>
</evidence>
<dbReference type="PANTHER" id="PTHR24365">
    <property type="entry name" value="TOLL-LIKE RECEPTOR"/>
    <property type="match status" value="1"/>
</dbReference>
<reference evidence="9 10" key="1">
    <citation type="journal article" date="2022" name="Nat. Ecol. Evol.">
        <title>A masculinizing supergene underlies an exaggerated male reproductive morph in a spider.</title>
        <authorList>
            <person name="Hendrickx F."/>
            <person name="De Corte Z."/>
            <person name="Sonet G."/>
            <person name="Van Belleghem S.M."/>
            <person name="Kostlbacher S."/>
            <person name="Vangestel C."/>
        </authorList>
    </citation>
    <scope>NUCLEOTIDE SEQUENCE [LARGE SCALE GENOMIC DNA]</scope>
    <source>
        <strain evidence="9">W744_W776</strain>
    </source>
</reference>
<keyword evidence="10" id="KW-1185">Reference proteome</keyword>
<evidence type="ECO:0000256" key="2">
    <source>
        <dbReference type="ARBA" id="ARBA00022614"/>
    </source>
</evidence>
<sequence length="394" mass="44787">MSSENLITSSLITKDADVSTNKEKDDINPSTNENHAICFFFLHIKKLYYEISFITKLSSTSQNRCICSGFGKAMDLWKMLFHPTIFLSIVVYCVHGQAPPCPPSENVYPCFCDSDGLLTSVSCTGFRGLDKLLPVLKNTQNHNVSFGFWKSNLDVIPSDFFSGHKSVNLHFENCKISSFGSRPFSGLEDSLKSIYIYGSVDKRIKDLTAFPLGHLNKLVDLAFQANDIKKLGNDWFEGGPKSLEQLNLEANDIEELGDRAFESLENVKQIWLGDNNFKQVSRSMFPNPAKKLWLLEMSFNGISELPEDMFYNMPVLSRVNVAGNKLKTISEDVFRQIWPQLEEVYFERNNEFVCDYKIKWIYEQKLPSIITGKCGGSNSLRGKNLEDLDEEAFE</sequence>
<protein>
    <submittedName>
        <fullName evidence="9">Uncharacterized protein</fullName>
    </submittedName>
</protein>
<evidence type="ECO:0000256" key="3">
    <source>
        <dbReference type="ARBA" id="ARBA00022692"/>
    </source>
</evidence>
<accession>A0AAV6UYQ9</accession>
<comment type="caution">
    <text evidence="9">The sequence shown here is derived from an EMBL/GenBank/DDBJ whole genome shotgun (WGS) entry which is preliminary data.</text>
</comment>
<keyword evidence="4" id="KW-0732">Signal</keyword>
<evidence type="ECO:0000313" key="9">
    <source>
        <dbReference type="EMBL" id="KAG8189367.1"/>
    </source>
</evidence>
<dbReference type="Pfam" id="PF13306">
    <property type="entry name" value="LRR_5"/>
    <property type="match status" value="1"/>
</dbReference>
<organism evidence="9 10">
    <name type="scientific">Oedothorax gibbosus</name>
    <dbReference type="NCBI Taxonomy" id="931172"/>
    <lineage>
        <taxon>Eukaryota</taxon>
        <taxon>Metazoa</taxon>
        <taxon>Ecdysozoa</taxon>
        <taxon>Arthropoda</taxon>
        <taxon>Chelicerata</taxon>
        <taxon>Arachnida</taxon>
        <taxon>Araneae</taxon>
        <taxon>Araneomorphae</taxon>
        <taxon>Entelegynae</taxon>
        <taxon>Araneoidea</taxon>
        <taxon>Linyphiidae</taxon>
        <taxon>Erigoninae</taxon>
        <taxon>Oedothorax</taxon>
    </lineage>
</organism>
<evidence type="ECO:0000256" key="1">
    <source>
        <dbReference type="ARBA" id="ARBA00004167"/>
    </source>
</evidence>
<evidence type="ECO:0000256" key="4">
    <source>
        <dbReference type="ARBA" id="ARBA00022729"/>
    </source>
</evidence>
<dbReference type="SUPFAM" id="SSF52058">
    <property type="entry name" value="L domain-like"/>
    <property type="match status" value="1"/>
</dbReference>
<proteinExistence type="predicted"/>
<comment type="subcellular location">
    <subcellularLocation>
        <location evidence="1">Membrane</location>
        <topology evidence="1">Single-pass membrane protein</topology>
    </subcellularLocation>
</comment>
<dbReference type="InterPro" id="IPR026906">
    <property type="entry name" value="LRR_5"/>
</dbReference>
<keyword evidence="8" id="KW-0325">Glycoprotein</keyword>
<dbReference type="GO" id="GO:0005886">
    <property type="term" value="C:plasma membrane"/>
    <property type="evidence" value="ECO:0007669"/>
    <property type="project" value="TreeGrafter"/>
</dbReference>
<dbReference type="AlphaFoldDB" id="A0AAV6UYQ9"/>
<dbReference type="SMART" id="SM00369">
    <property type="entry name" value="LRR_TYP"/>
    <property type="match status" value="5"/>
</dbReference>
<keyword evidence="3" id="KW-0812">Transmembrane</keyword>
<dbReference type="PANTHER" id="PTHR24365:SF541">
    <property type="entry name" value="PROTEIN TOLL-RELATED"/>
    <property type="match status" value="1"/>
</dbReference>
<dbReference type="InterPro" id="IPR032675">
    <property type="entry name" value="LRR_dom_sf"/>
</dbReference>
<keyword evidence="5" id="KW-0677">Repeat</keyword>